<evidence type="ECO:0000256" key="1">
    <source>
        <dbReference type="SAM" id="MobiDB-lite"/>
    </source>
</evidence>
<dbReference type="RefSeq" id="XP_064662117.1">
    <property type="nucleotide sequence ID" value="XM_064799362.1"/>
</dbReference>
<accession>A0AAV9PHK5</accession>
<dbReference type="EMBL" id="JAVRRT010000003">
    <property type="protein sequence ID" value="KAK5173422.1"/>
    <property type="molecule type" value="Genomic_DNA"/>
</dbReference>
<gene>
    <name evidence="2" type="ORF">LTR77_002103</name>
</gene>
<comment type="caution">
    <text evidence="2">The sequence shown here is derived from an EMBL/GenBank/DDBJ whole genome shotgun (WGS) entry which is preliminary data.</text>
</comment>
<protein>
    <submittedName>
        <fullName evidence="2">Uncharacterized protein</fullName>
    </submittedName>
</protein>
<dbReference type="AlphaFoldDB" id="A0AAV9PHK5"/>
<evidence type="ECO:0000313" key="2">
    <source>
        <dbReference type="EMBL" id="KAK5173422.1"/>
    </source>
</evidence>
<reference evidence="2 3" key="1">
    <citation type="submission" date="2023-08" db="EMBL/GenBank/DDBJ databases">
        <title>Black Yeasts Isolated from many extreme environments.</title>
        <authorList>
            <person name="Coleine C."/>
            <person name="Stajich J.E."/>
            <person name="Selbmann L."/>
        </authorList>
    </citation>
    <scope>NUCLEOTIDE SEQUENCE [LARGE SCALE GENOMIC DNA]</scope>
    <source>
        <strain evidence="2 3">CCFEE 5935</strain>
    </source>
</reference>
<dbReference type="Proteomes" id="UP001337655">
    <property type="component" value="Unassembled WGS sequence"/>
</dbReference>
<sequence>MHLFDLPYDVRHQIWTHVLPPGQIYIQATARGLRSITPEEKIPVELLRVCEALNAEVGAHLYGKLLNIVGRKQDCLVAYKAILETTRKYAREEVNVDAFSNGSHSATMCISIHAGQANRAYLQRRERGEPKAIEDLEEELRGSSKVTGGLSHSSETLETSQAPIESPAELVRRRSSRNSVRQE</sequence>
<keyword evidence="3" id="KW-1185">Reference proteome</keyword>
<feature type="region of interest" description="Disordered" evidence="1">
    <location>
        <begin position="136"/>
        <end position="183"/>
    </location>
</feature>
<feature type="compositionally biased region" description="Polar residues" evidence="1">
    <location>
        <begin position="144"/>
        <end position="163"/>
    </location>
</feature>
<proteinExistence type="predicted"/>
<evidence type="ECO:0000313" key="3">
    <source>
        <dbReference type="Proteomes" id="UP001337655"/>
    </source>
</evidence>
<organism evidence="2 3">
    <name type="scientific">Saxophila tyrrhenica</name>
    <dbReference type="NCBI Taxonomy" id="1690608"/>
    <lineage>
        <taxon>Eukaryota</taxon>
        <taxon>Fungi</taxon>
        <taxon>Dikarya</taxon>
        <taxon>Ascomycota</taxon>
        <taxon>Pezizomycotina</taxon>
        <taxon>Dothideomycetes</taxon>
        <taxon>Dothideomycetidae</taxon>
        <taxon>Mycosphaerellales</taxon>
        <taxon>Extremaceae</taxon>
        <taxon>Saxophila</taxon>
    </lineage>
</organism>
<name>A0AAV9PHK5_9PEZI</name>
<dbReference type="GeneID" id="89923450"/>